<evidence type="ECO:0000313" key="2">
    <source>
        <dbReference type="EMBL" id="MBB5987449.1"/>
    </source>
</evidence>
<feature type="signal peptide" evidence="1">
    <location>
        <begin position="1"/>
        <end position="24"/>
    </location>
</feature>
<proteinExistence type="predicted"/>
<evidence type="ECO:0000313" key="3">
    <source>
        <dbReference type="Proteomes" id="UP001138540"/>
    </source>
</evidence>
<accession>A0ABR6NJI3</accession>
<protein>
    <submittedName>
        <fullName evidence="2">Uncharacterized protein</fullName>
    </submittedName>
</protein>
<name>A0ABR6NJI3_9SPHN</name>
<gene>
    <name evidence="2" type="ORF">HNP60_003423</name>
</gene>
<dbReference type="Proteomes" id="UP001138540">
    <property type="component" value="Unassembled WGS sequence"/>
</dbReference>
<evidence type="ECO:0000256" key="1">
    <source>
        <dbReference type="SAM" id="SignalP"/>
    </source>
</evidence>
<comment type="caution">
    <text evidence="2">The sequence shown here is derived from an EMBL/GenBank/DDBJ whole genome shotgun (WGS) entry which is preliminary data.</text>
</comment>
<dbReference type="EMBL" id="JACHKA010000001">
    <property type="protein sequence ID" value="MBB5987449.1"/>
    <property type="molecule type" value="Genomic_DNA"/>
</dbReference>
<organism evidence="2 3">
    <name type="scientific">Sphingobium lignivorans</name>
    <dbReference type="NCBI Taxonomy" id="2735886"/>
    <lineage>
        <taxon>Bacteria</taxon>
        <taxon>Pseudomonadati</taxon>
        <taxon>Pseudomonadota</taxon>
        <taxon>Alphaproteobacteria</taxon>
        <taxon>Sphingomonadales</taxon>
        <taxon>Sphingomonadaceae</taxon>
        <taxon>Sphingobium</taxon>
    </lineage>
</organism>
<reference evidence="2 3" key="1">
    <citation type="submission" date="2020-08" db="EMBL/GenBank/DDBJ databases">
        <title>Exploring microbial biodiversity for novel pathways involved in the catabolism of aromatic compounds derived from lignin.</title>
        <authorList>
            <person name="Elkins J."/>
        </authorList>
    </citation>
    <scope>NUCLEOTIDE SEQUENCE [LARGE SCALE GENOMIC DNA]</scope>
    <source>
        <strain evidence="2 3">B1D3A</strain>
    </source>
</reference>
<keyword evidence="1" id="KW-0732">Signal</keyword>
<feature type="chain" id="PRO_5046933860" evidence="1">
    <location>
        <begin position="25"/>
        <end position="531"/>
    </location>
</feature>
<sequence>MKWIEPVVSVLGLASMTSSSNLVAGPTIIRPTTSTTIGALNGKSTDKTAAPRSSPGTKLGINLAALGYYENGRTFMNLMAGSPWTLINAQGKWVGMPKDRLDANKNVVRLEGTEQAARQLNLPTAAYRGLSVDIKCTWQGSGSLKMFGGVVKNVKFSGKSLTYTFVPKGTDWATLIITKVDPSDPLRAIDCREKDADPKALFDPTFVADLKRYSTVRYLKWTRGVESNVKVTWDSRTKPGDGLIYDSDGVAIEHIVALSNETRTNPWLTIPWNADEDYVRRLATYVRDNLDPGLVVYVENANEVWNWLYAVTHQARDEGVARGLATNENQAMLRRYAEKTGEVMDIWSSVYAGKMSRLVRVVATQNAIPWSTSQVLAFKDTAKKVDALATAPYFAATPKAGALSTAAAFNNFMDVKLAETVDDRLELAKQNRDIAKQYGLRYIAYEAGQHILSADDIPQLIKVQRDPRMGKLYTRYLTKWNNEIGDLIMLFSNYGSIGQYGAWGMQEYMGQPLNQAPKANAVELFRQSYVK</sequence>
<keyword evidence="3" id="KW-1185">Reference proteome</keyword>
<dbReference type="RefSeq" id="WP_184155989.1">
    <property type="nucleotide sequence ID" value="NZ_JACHKA010000001.1"/>
</dbReference>